<dbReference type="InterPro" id="IPR008331">
    <property type="entry name" value="Ferritin_DPS_dom"/>
</dbReference>
<dbReference type="RefSeq" id="WP_261957857.1">
    <property type="nucleotide sequence ID" value="NZ_AP026074.1"/>
</dbReference>
<gene>
    <name evidence="5" type="ORF">HEK616_78030</name>
</gene>
<dbReference type="EMBL" id="AP026074">
    <property type="protein sequence ID" value="BDM74316.1"/>
    <property type="molecule type" value="Genomic_DNA"/>
</dbReference>
<keyword evidence="5" id="KW-0614">Plasmid</keyword>
<dbReference type="PANTHER" id="PTHR30295:SF1">
    <property type="entry name" value="DNA PROTECTION DURING STARVATION PROTEIN"/>
    <property type="match status" value="1"/>
</dbReference>
<geneLocation type="plasmid" evidence="5 6">
    <name>SNP1</name>
</geneLocation>
<name>A0ABN6R9V7_STRNI</name>
<comment type="cofactor">
    <cofactor evidence="1">
        <name>heme b</name>
        <dbReference type="ChEBI" id="CHEBI:60344"/>
    </cofactor>
</comment>
<dbReference type="CDD" id="cd00657">
    <property type="entry name" value="Ferritin_like"/>
    <property type="match status" value="1"/>
</dbReference>
<keyword evidence="6" id="KW-1185">Reference proteome</keyword>
<dbReference type="InterPro" id="IPR014490">
    <property type="entry name" value="Dps-like"/>
</dbReference>
<dbReference type="InterPro" id="IPR009040">
    <property type="entry name" value="Ferritin-like_diiron"/>
</dbReference>
<dbReference type="Pfam" id="PF00210">
    <property type="entry name" value="Ferritin"/>
    <property type="match status" value="1"/>
</dbReference>
<dbReference type="Proteomes" id="UP001059597">
    <property type="component" value="Plasmid SNP1"/>
</dbReference>
<keyword evidence="2" id="KW-0409">Iron storage</keyword>
<dbReference type="PROSITE" id="PS50905">
    <property type="entry name" value="FERRITIN_LIKE"/>
    <property type="match status" value="1"/>
</dbReference>
<dbReference type="PANTHER" id="PTHR30295">
    <property type="entry name" value="BACTERIOFERRITIN"/>
    <property type="match status" value="1"/>
</dbReference>
<evidence type="ECO:0000256" key="2">
    <source>
        <dbReference type="ARBA" id="ARBA00022434"/>
    </source>
</evidence>
<evidence type="ECO:0000259" key="4">
    <source>
        <dbReference type="PROSITE" id="PS50905"/>
    </source>
</evidence>
<dbReference type="InterPro" id="IPR009078">
    <property type="entry name" value="Ferritin-like_SF"/>
</dbReference>
<dbReference type="PIRSF" id="PIRSF018063">
    <property type="entry name" value="Ferrtn_UCP018063"/>
    <property type="match status" value="1"/>
</dbReference>
<evidence type="ECO:0000313" key="6">
    <source>
        <dbReference type="Proteomes" id="UP001059597"/>
    </source>
</evidence>
<accession>A0ABN6R9V7</accession>
<reference evidence="5" key="1">
    <citation type="submission" date="2022-06" db="EMBL/GenBank/DDBJ databases">
        <title>Complete genome sequence of Streptomyces nigrescens HEK616.</title>
        <authorList>
            <person name="Asamizu S."/>
            <person name="Onaka H."/>
        </authorList>
    </citation>
    <scope>NUCLEOTIDE SEQUENCE</scope>
    <source>
        <strain evidence="5">HEK616</strain>
        <plasmid evidence="5">SNP1</plasmid>
    </source>
</reference>
<dbReference type="SUPFAM" id="SSF47240">
    <property type="entry name" value="Ferritin-like"/>
    <property type="match status" value="1"/>
</dbReference>
<protein>
    <submittedName>
        <fullName evidence="5">Bacterioferritin</fullName>
    </submittedName>
</protein>
<feature type="domain" description="Ferritin-like diiron" evidence="4">
    <location>
        <begin position="29"/>
        <end position="179"/>
    </location>
</feature>
<proteinExistence type="predicted"/>
<sequence length="187" mass="21172">MAEFLTDIETIRERARAEIEKGPITDAYGADLERVLQVLNEALATEIVCTLRYKRHYYTASGLYSEPVAAEFLEHAAEEQQHADKLAQRIVQLGGEPDFDPDTLTKRAHSGYDASTDLIEMIKEDLVAERVAVASYTEITQWLGDGDPTTRRVFEELLAQEEEHADDLRGLLERIPRHTTNELSDRA</sequence>
<evidence type="ECO:0000313" key="5">
    <source>
        <dbReference type="EMBL" id="BDM74316.1"/>
    </source>
</evidence>
<dbReference type="InterPro" id="IPR012347">
    <property type="entry name" value="Ferritin-like"/>
</dbReference>
<evidence type="ECO:0000256" key="1">
    <source>
        <dbReference type="ARBA" id="ARBA00001970"/>
    </source>
</evidence>
<evidence type="ECO:0000256" key="3">
    <source>
        <dbReference type="ARBA" id="ARBA00023004"/>
    </source>
</evidence>
<organism evidence="5 6">
    <name type="scientific">Streptomyces nigrescens</name>
    <dbReference type="NCBI Taxonomy" id="1920"/>
    <lineage>
        <taxon>Bacteria</taxon>
        <taxon>Bacillati</taxon>
        <taxon>Actinomycetota</taxon>
        <taxon>Actinomycetes</taxon>
        <taxon>Kitasatosporales</taxon>
        <taxon>Streptomycetaceae</taxon>
        <taxon>Streptomyces</taxon>
    </lineage>
</organism>
<keyword evidence="3" id="KW-0408">Iron</keyword>
<dbReference type="Gene3D" id="1.20.1260.10">
    <property type="match status" value="1"/>
</dbReference>